<dbReference type="InterPro" id="IPR050595">
    <property type="entry name" value="Bact_response_regulator"/>
</dbReference>
<dbReference type="InterPro" id="IPR024186">
    <property type="entry name" value="Sig_transdc_resp-reg_PatA"/>
</dbReference>
<evidence type="ECO:0000256" key="1">
    <source>
        <dbReference type="ARBA" id="ARBA00022553"/>
    </source>
</evidence>
<dbReference type="InterPro" id="IPR025497">
    <property type="entry name" value="PatA-like_N"/>
</dbReference>
<evidence type="ECO:0000256" key="2">
    <source>
        <dbReference type="PROSITE-ProRule" id="PRU00169"/>
    </source>
</evidence>
<keyword evidence="5" id="KW-1185">Reference proteome</keyword>
<organism evidence="4 5">
    <name type="scientific">Roseofilum casamattae BLCC-M143</name>
    <dbReference type="NCBI Taxonomy" id="3022442"/>
    <lineage>
        <taxon>Bacteria</taxon>
        <taxon>Bacillati</taxon>
        <taxon>Cyanobacteriota</taxon>
        <taxon>Cyanophyceae</taxon>
        <taxon>Desertifilales</taxon>
        <taxon>Desertifilaceae</taxon>
        <taxon>Roseofilum</taxon>
        <taxon>Roseofilum casamattae</taxon>
    </lineage>
</organism>
<dbReference type="EMBL" id="JAQOSQ010000027">
    <property type="protein sequence ID" value="MDJ1185146.1"/>
    <property type="molecule type" value="Genomic_DNA"/>
</dbReference>
<dbReference type="SMART" id="SM00448">
    <property type="entry name" value="REC"/>
    <property type="match status" value="1"/>
</dbReference>
<evidence type="ECO:0000313" key="4">
    <source>
        <dbReference type="EMBL" id="MDJ1185146.1"/>
    </source>
</evidence>
<reference evidence="4 5" key="1">
    <citation type="submission" date="2023-01" db="EMBL/GenBank/DDBJ databases">
        <title>Novel diversity within Roseofilum (Cyanobacteria; Desertifilaceae) from marine benthic mats with descriptions of four novel species.</title>
        <authorList>
            <person name="Wang Y."/>
            <person name="Berthold D.E."/>
            <person name="Hu J."/>
            <person name="Lefler F.W."/>
            <person name="Laughinghouse H.D. IV."/>
        </authorList>
    </citation>
    <scope>NUCLEOTIDE SEQUENCE [LARGE SCALE GENOMIC DNA]</scope>
    <source>
        <strain evidence="4 5">BLCC-M143</strain>
    </source>
</reference>
<feature type="modified residue" description="4-aspartylphosphate" evidence="2">
    <location>
        <position position="308"/>
    </location>
</feature>
<name>A0ABT7C138_9CYAN</name>
<dbReference type="Gene3D" id="3.40.50.2300">
    <property type="match status" value="1"/>
</dbReference>
<dbReference type="PANTHER" id="PTHR44591:SF23">
    <property type="entry name" value="CHEY SUBFAMILY"/>
    <property type="match status" value="1"/>
</dbReference>
<dbReference type="InterPro" id="IPR001789">
    <property type="entry name" value="Sig_transdc_resp-reg_receiver"/>
</dbReference>
<proteinExistence type="predicted"/>
<dbReference type="Proteomes" id="UP001232992">
    <property type="component" value="Unassembled WGS sequence"/>
</dbReference>
<evidence type="ECO:0000313" key="5">
    <source>
        <dbReference type="Proteomes" id="UP001232992"/>
    </source>
</evidence>
<dbReference type="SUPFAM" id="SSF52172">
    <property type="entry name" value="CheY-like"/>
    <property type="match status" value="1"/>
</dbReference>
<keyword evidence="1 2" id="KW-0597">Phosphoprotein</keyword>
<feature type="domain" description="Response regulatory" evidence="3">
    <location>
        <begin position="259"/>
        <end position="375"/>
    </location>
</feature>
<comment type="caution">
    <text evidence="4">The sequence shown here is derived from an EMBL/GenBank/DDBJ whole genome shotgun (WGS) entry which is preliminary data.</text>
</comment>
<dbReference type="RefSeq" id="WP_283759795.1">
    <property type="nucleotide sequence ID" value="NZ_JAQOSQ010000027.1"/>
</dbReference>
<dbReference type="InterPro" id="IPR011006">
    <property type="entry name" value="CheY-like_superfamily"/>
</dbReference>
<evidence type="ECO:0000259" key="3">
    <source>
        <dbReference type="PROSITE" id="PS50110"/>
    </source>
</evidence>
<dbReference type="PROSITE" id="PS50110">
    <property type="entry name" value="RESPONSE_REGULATORY"/>
    <property type="match status" value="1"/>
</dbReference>
<protein>
    <submittedName>
        <fullName evidence="4">Response regulator</fullName>
    </submittedName>
</protein>
<dbReference type="Pfam" id="PF14332">
    <property type="entry name" value="DUF4388"/>
    <property type="match status" value="1"/>
</dbReference>
<accession>A0ABT7C138</accession>
<dbReference type="PANTHER" id="PTHR44591">
    <property type="entry name" value="STRESS RESPONSE REGULATOR PROTEIN 1"/>
    <property type="match status" value="1"/>
</dbReference>
<sequence length="380" mass="43468">MERYLQQIYQQQATGELMVTAREQTWHLFFYLGHLLYGTGGVHRSRRWYRYIQLFPVDWATIKLNKPTGMWEYYLLRYALQQHQMSLKQAQSVITYSAMEILFALLIQSQDKIASRWKPSQRISSNSGSPRSSLAVPIPQLLERTQPLSRQWQKMELTPLSPDLAPILKRPTELPKRVSAETSGKLIQLFNGENPIWDIALEMKQSIPTLSRSLRHFWKQGIIDFRTLPDLEPPVSWPLSSEDPSRNLDTKSQQPSGLLIACIDDSPLVGHALSNILIPAGYQLLKISDPISGMSELAEHKPDLILLDVVMPTVTGYNLCTFLRHTSLFNETPIIILTSRDHLLDRTKAKLAGATDFLTKPAKPDQLIRLIEKYIAKPFN</sequence>
<gene>
    <name evidence="4" type="ORF">PMH09_18315</name>
</gene>
<dbReference type="PIRSF" id="PIRSF005897">
    <property type="entry name" value="RR_PatA"/>
    <property type="match status" value="1"/>
</dbReference>
<dbReference type="Pfam" id="PF00072">
    <property type="entry name" value="Response_reg"/>
    <property type="match status" value="1"/>
</dbReference>